<protein>
    <recommendedName>
        <fullName evidence="2 5">DNA mismatch repair protein MutL</fullName>
    </recommendedName>
</protein>
<dbReference type="NCBIfam" id="NF000953">
    <property type="entry name" value="PRK00095.2-4"/>
    <property type="match status" value="1"/>
</dbReference>
<dbReference type="InterPro" id="IPR020667">
    <property type="entry name" value="DNA_mismatch_repair_MutL"/>
</dbReference>
<dbReference type="PROSITE" id="PS00058">
    <property type="entry name" value="DNA_MISMATCH_REPAIR_1"/>
    <property type="match status" value="1"/>
</dbReference>
<dbReference type="Pfam" id="PF13589">
    <property type="entry name" value="HATPase_c_3"/>
    <property type="match status" value="1"/>
</dbReference>
<dbReference type="GO" id="GO:0005524">
    <property type="term" value="F:ATP binding"/>
    <property type="evidence" value="ECO:0007669"/>
    <property type="project" value="InterPro"/>
</dbReference>
<dbReference type="GO" id="GO:0016887">
    <property type="term" value="F:ATP hydrolysis activity"/>
    <property type="evidence" value="ECO:0007669"/>
    <property type="project" value="InterPro"/>
</dbReference>
<evidence type="ECO:0000313" key="10">
    <source>
        <dbReference type="Proteomes" id="UP000555393"/>
    </source>
</evidence>
<evidence type="ECO:0000313" key="9">
    <source>
        <dbReference type="EMBL" id="MBB6260407.1"/>
    </source>
</evidence>
<dbReference type="Gene3D" id="3.30.1370.100">
    <property type="entry name" value="MutL, C-terminal domain, regulatory subdomain"/>
    <property type="match status" value="1"/>
</dbReference>
<dbReference type="SMART" id="SM00853">
    <property type="entry name" value="MutL_C"/>
    <property type="match status" value="1"/>
</dbReference>
<dbReference type="Gene3D" id="3.30.230.10">
    <property type="match status" value="1"/>
</dbReference>
<dbReference type="Pfam" id="PF01119">
    <property type="entry name" value="DNA_mis_repair"/>
    <property type="match status" value="1"/>
</dbReference>
<dbReference type="GO" id="GO:0030983">
    <property type="term" value="F:mismatched DNA binding"/>
    <property type="evidence" value="ECO:0007669"/>
    <property type="project" value="InterPro"/>
</dbReference>
<name>A0A841LV70_9HYPH</name>
<comment type="similarity">
    <text evidence="1 5">Belongs to the DNA mismatch repair MutL/HexB family.</text>
</comment>
<evidence type="ECO:0000256" key="3">
    <source>
        <dbReference type="ARBA" id="ARBA00022763"/>
    </source>
</evidence>
<evidence type="ECO:0000259" key="7">
    <source>
        <dbReference type="SMART" id="SM00853"/>
    </source>
</evidence>
<evidence type="ECO:0000259" key="8">
    <source>
        <dbReference type="SMART" id="SM01340"/>
    </source>
</evidence>
<dbReference type="InterPro" id="IPR014790">
    <property type="entry name" value="MutL_C"/>
</dbReference>
<dbReference type="SMART" id="SM01340">
    <property type="entry name" value="DNA_mis_repair"/>
    <property type="match status" value="1"/>
</dbReference>
<dbReference type="AlphaFoldDB" id="A0A841LV70"/>
<dbReference type="InterPro" id="IPR042120">
    <property type="entry name" value="MutL_C_dimsub"/>
</dbReference>
<dbReference type="Proteomes" id="UP000555393">
    <property type="component" value="Unassembled WGS sequence"/>
</dbReference>
<evidence type="ECO:0000256" key="2">
    <source>
        <dbReference type="ARBA" id="ARBA00021975"/>
    </source>
</evidence>
<dbReference type="FunFam" id="3.30.565.10:FF:000003">
    <property type="entry name" value="DNA mismatch repair endonuclease MutL"/>
    <property type="match status" value="1"/>
</dbReference>
<dbReference type="SUPFAM" id="SSF55874">
    <property type="entry name" value="ATPase domain of HSP90 chaperone/DNA topoisomerase II/histidine kinase"/>
    <property type="match status" value="1"/>
</dbReference>
<dbReference type="PANTHER" id="PTHR10073">
    <property type="entry name" value="DNA MISMATCH REPAIR PROTEIN MLH, PMS, MUTL"/>
    <property type="match status" value="1"/>
</dbReference>
<dbReference type="SUPFAM" id="SSF118116">
    <property type="entry name" value="DNA mismatch repair protein MutL"/>
    <property type="match status" value="1"/>
</dbReference>
<dbReference type="GO" id="GO:0006298">
    <property type="term" value="P:mismatch repair"/>
    <property type="evidence" value="ECO:0007669"/>
    <property type="project" value="UniProtKB-UniRule"/>
</dbReference>
<organism evidence="9 10">
    <name type="scientific">Paenochrobactrum gallinarii</name>
    <dbReference type="NCBI Taxonomy" id="643673"/>
    <lineage>
        <taxon>Bacteria</taxon>
        <taxon>Pseudomonadati</taxon>
        <taxon>Pseudomonadota</taxon>
        <taxon>Alphaproteobacteria</taxon>
        <taxon>Hyphomicrobiales</taxon>
        <taxon>Brucellaceae</taxon>
        <taxon>Paenochrobactrum</taxon>
    </lineage>
</organism>
<dbReference type="CDD" id="cd00782">
    <property type="entry name" value="MutL_Trans"/>
    <property type="match status" value="1"/>
</dbReference>
<dbReference type="InterPro" id="IPR036890">
    <property type="entry name" value="HATPase_C_sf"/>
</dbReference>
<keyword evidence="10" id="KW-1185">Reference proteome</keyword>
<evidence type="ECO:0000256" key="1">
    <source>
        <dbReference type="ARBA" id="ARBA00006082"/>
    </source>
</evidence>
<dbReference type="Gene3D" id="3.30.1540.20">
    <property type="entry name" value="MutL, C-terminal domain, dimerisation subdomain"/>
    <property type="match status" value="1"/>
</dbReference>
<dbReference type="InterPro" id="IPR002099">
    <property type="entry name" value="MutL/Mlh/PMS"/>
</dbReference>
<dbReference type="EMBL" id="JACIIU010000003">
    <property type="protein sequence ID" value="MBB6260407.1"/>
    <property type="molecule type" value="Genomic_DNA"/>
</dbReference>
<keyword evidence="4 5" id="KW-0234">DNA repair</keyword>
<dbReference type="SUPFAM" id="SSF54211">
    <property type="entry name" value="Ribosomal protein S5 domain 2-like"/>
    <property type="match status" value="1"/>
</dbReference>
<accession>A0A841LV70</accession>
<dbReference type="Gene3D" id="3.30.565.10">
    <property type="entry name" value="Histidine kinase-like ATPase, C-terminal domain"/>
    <property type="match status" value="1"/>
</dbReference>
<sequence>MSIKHLNETIINQIAAGEVIERPASVIKELVENAIDAGADRIEVVTAGGGKTLLRVTDNGSGIPQDELSLAISRHCTSKLQDDVHDIRALGFRGEALPSIGSVARLSLKSRVKTADSGFEVSVEGGNLSPTRPAALNIGTIAEVRDLFFATPARLKFMKTDRAEATAITEVIKRIAIAFPHIRFSLAGTDRTSLELPATGTGSQAMLERISQILGKEFAENALAIDAERDGVRLSGFIGIPSFNRGNAQHQFAYVNGRPVRDKQIFGALRGAFMDVIARDRHPVAVLFLNLDPALVDVNVHPAKADVRFRDPGLVRGLIVGSIKQVLAESGIRASTNAATSMMEAFRAQGLQPSSHMPPQQASAYRPQFATRDWQAHQPRQEWSPATAHPSHRPLNLDESQSAFGSMPTGMNEAGQSVFADISIPTADARAGMTEPETEIMAMPLGAARAQVHANYIVAQTEDSLVIVDQHAAHERLVYEALKTALHSKPMAAQMLLIPEIVDLPEEDADRLTAHSETLARFGLGVESFGPGAVAVRETPAMLGEMNVPQLIRDLSDEIAEHDTANGLQEMLDHVAATMACHGSVRSGRRLKQQEMDALLRQMEATPGSGTCNHGRPTYIELKLSDIERLFGRR</sequence>
<dbReference type="HAMAP" id="MF_00149">
    <property type="entry name" value="DNA_mis_repair"/>
    <property type="match status" value="1"/>
</dbReference>
<comment type="caution">
    <text evidence="9">The sequence shown here is derived from an EMBL/GenBank/DDBJ whole genome shotgun (WGS) entry which is preliminary data.</text>
</comment>
<proteinExistence type="inferred from homology"/>
<evidence type="ECO:0000256" key="5">
    <source>
        <dbReference type="HAMAP-Rule" id="MF_00149"/>
    </source>
</evidence>
<dbReference type="RefSeq" id="WP_184220719.1">
    <property type="nucleotide sequence ID" value="NZ_JACIIU010000003.1"/>
</dbReference>
<dbReference type="Pfam" id="PF08676">
    <property type="entry name" value="MutL_C"/>
    <property type="match status" value="1"/>
</dbReference>
<dbReference type="InterPro" id="IPR038973">
    <property type="entry name" value="MutL/Mlh/Pms-like"/>
</dbReference>
<feature type="domain" description="MutL C-terminal dimerisation" evidence="7">
    <location>
        <begin position="448"/>
        <end position="591"/>
    </location>
</feature>
<dbReference type="InterPro" id="IPR014721">
    <property type="entry name" value="Ribsml_uS5_D2-typ_fold_subgr"/>
</dbReference>
<dbReference type="GO" id="GO:0140664">
    <property type="term" value="F:ATP-dependent DNA damage sensor activity"/>
    <property type="evidence" value="ECO:0007669"/>
    <property type="project" value="InterPro"/>
</dbReference>
<dbReference type="PANTHER" id="PTHR10073:SF12">
    <property type="entry name" value="DNA MISMATCH REPAIR PROTEIN MLH1"/>
    <property type="match status" value="1"/>
</dbReference>
<dbReference type="InterPro" id="IPR014762">
    <property type="entry name" value="DNA_mismatch_repair_CS"/>
</dbReference>
<reference evidence="9 10" key="1">
    <citation type="submission" date="2020-08" db="EMBL/GenBank/DDBJ databases">
        <title>Genomic Encyclopedia of Type Strains, Phase IV (KMG-IV): sequencing the most valuable type-strain genomes for metagenomic binning, comparative biology and taxonomic classification.</title>
        <authorList>
            <person name="Goeker M."/>
        </authorList>
    </citation>
    <scope>NUCLEOTIDE SEQUENCE [LARGE SCALE GENOMIC DNA]</scope>
    <source>
        <strain evidence="9 10">DSM 22336</strain>
    </source>
</reference>
<gene>
    <name evidence="5" type="primary">mutL</name>
    <name evidence="9" type="ORF">FHS77_000941</name>
</gene>
<keyword evidence="3 5" id="KW-0227">DNA damage</keyword>
<dbReference type="InterPro" id="IPR042121">
    <property type="entry name" value="MutL_C_regsub"/>
</dbReference>
<dbReference type="InterPro" id="IPR020568">
    <property type="entry name" value="Ribosomal_Su5_D2-typ_SF"/>
</dbReference>
<feature type="region of interest" description="Disordered" evidence="6">
    <location>
        <begin position="373"/>
        <end position="393"/>
    </location>
</feature>
<dbReference type="NCBIfam" id="TIGR00585">
    <property type="entry name" value="mutl"/>
    <property type="match status" value="1"/>
</dbReference>
<dbReference type="GO" id="GO:0032300">
    <property type="term" value="C:mismatch repair complex"/>
    <property type="evidence" value="ECO:0007669"/>
    <property type="project" value="InterPro"/>
</dbReference>
<evidence type="ECO:0000256" key="4">
    <source>
        <dbReference type="ARBA" id="ARBA00023204"/>
    </source>
</evidence>
<dbReference type="InterPro" id="IPR013507">
    <property type="entry name" value="DNA_mismatch_S5_2-like"/>
</dbReference>
<dbReference type="CDD" id="cd16926">
    <property type="entry name" value="HATPase_MutL-MLH-PMS-like"/>
    <property type="match status" value="1"/>
</dbReference>
<evidence type="ECO:0000256" key="6">
    <source>
        <dbReference type="SAM" id="MobiDB-lite"/>
    </source>
</evidence>
<dbReference type="InterPro" id="IPR037198">
    <property type="entry name" value="MutL_C_sf"/>
</dbReference>
<feature type="domain" description="DNA mismatch repair protein S5" evidence="8">
    <location>
        <begin position="210"/>
        <end position="328"/>
    </location>
</feature>
<comment type="function">
    <text evidence="5">This protein is involved in the repair of mismatches in DNA. It is required for dam-dependent methyl-directed DNA mismatch repair. May act as a 'molecular matchmaker', a protein that promotes the formation of a stable complex between two or more DNA-binding proteins in an ATP-dependent manner without itself being part of a final effector complex.</text>
</comment>